<evidence type="ECO:0000313" key="3">
    <source>
        <dbReference type="Proteomes" id="UP000246058"/>
    </source>
</evidence>
<gene>
    <name evidence="2" type="ORF">DK427_19660</name>
</gene>
<dbReference type="Pfam" id="PF10005">
    <property type="entry name" value="Zn_ribbon_DZR_6"/>
    <property type="match status" value="1"/>
</dbReference>
<proteinExistence type="predicted"/>
<keyword evidence="3" id="KW-1185">Reference proteome</keyword>
<dbReference type="Pfam" id="PF15887">
    <property type="entry name" value="Peptidase_Mx"/>
    <property type="match status" value="1"/>
</dbReference>
<dbReference type="KEGG" id="meti:DK427_19660"/>
<dbReference type="AlphaFoldDB" id="A0A2U8VWB0"/>
<dbReference type="InterPro" id="IPR011201">
    <property type="entry name" value="Zinc-ribbon_6_bact"/>
</dbReference>
<protein>
    <recommendedName>
        <fullName evidence="1">Zinc-ribbon domain-containing protein</fullName>
    </recommendedName>
</protein>
<dbReference type="PIRSF" id="PIRSF012641">
    <property type="entry name" value="UCP012641"/>
    <property type="match status" value="1"/>
</dbReference>
<reference evidence="2 3" key="1">
    <citation type="submission" date="2018-05" db="EMBL/GenBank/DDBJ databases">
        <title>Complete Genome Sequence of Methylobacterium sp. 17Sr1-43.</title>
        <authorList>
            <person name="Srinivasan S."/>
        </authorList>
    </citation>
    <scope>NUCLEOTIDE SEQUENCE [LARGE SCALE GENOMIC DNA]</scope>
    <source>
        <strain evidence="2 3">17Sr1-43</strain>
    </source>
</reference>
<organism evidence="2 3">
    <name type="scientific">Methylobacterium radiodurans</name>
    <dbReference type="NCBI Taxonomy" id="2202828"/>
    <lineage>
        <taxon>Bacteria</taxon>
        <taxon>Pseudomonadati</taxon>
        <taxon>Pseudomonadota</taxon>
        <taxon>Alphaproteobacteria</taxon>
        <taxon>Hyphomicrobiales</taxon>
        <taxon>Methylobacteriaceae</taxon>
        <taxon>Methylobacterium</taxon>
    </lineage>
</organism>
<feature type="domain" description="Zinc-ribbon" evidence="1">
    <location>
        <begin position="24"/>
        <end position="112"/>
    </location>
</feature>
<name>A0A2U8VWB0_9HYPH</name>
<evidence type="ECO:0000313" key="2">
    <source>
        <dbReference type="EMBL" id="AWN37668.1"/>
    </source>
</evidence>
<evidence type="ECO:0000259" key="1">
    <source>
        <dbReference type="Pfam" id="PF10005"/>
    </source>
</evidence>
<dbReference type="InterPro" id="IPR031321">
    <property type="entry name" value="UCP012641"/>
</dbReference>
<accession>A0A2U8VWB0</accession>
<dbReference type="OrthoDB" id="256753at2"/>
<dbReference type="EMBL" id="CP029551">
    <property type="protein sequence ID" value="AWN37668.1"/>
    <property type="molecule type" value="Genomic_DNA"/>
</dbReference>
<dbReference type="Proteomes" id="UP000246058">
    <property type="component" value="Chromosome"/>
</dbReference>
<sequence>MPSRRPSDAGSRTWGASAQLPRGCQSCSNVLYFENRSCEQCGHTLAYLPETGTLSALEPAGGDTWTPLAVPDRPSRFCANAGYEACNWLVPPGSDQEFCLACRHNGTIPNASDPPQLLAWQQIEVAKHRLFYQLLRWDLPLKTRAEDPEHGLLFDFLSDPPETQGPKVLTGHDDGLVTIALVEADDVEREKRRKSMGEPYRTLIGHFRHEVGHHYWDVIVRDRGKLDACRAVFGDDREDYAEALKRHHANGAPADWQERYVSAYATTHAWEDFAETWAHYLHIVDTLEMASAFGLQVRPCVKASAAMSATIDFDPYTAETIEPIMAAWFPFVFAMNGVNRAMGNRDLYPFVLAPPVIAKLSFIHDLIRRRL</sequence>